<dbReference type="Gene3D" id="2.60.120.260">
    <property type="entry name" value="Galactose-binding domain-like"/>
    <property type="match status" value="2"/>
</dbReference>
<comment type="subunit">
    <text evidence="3">Homotrimer.</text>
</comment>
<evidence type="ECO:0000256" key="5">
    <source>
        <dbReference type="ARBA" id="ARBA00022734"/>
    </source>
</evidence>
<name>A0A3Q4MKN9_NEOBR</name>
<keyword evidence="8" id="KW-0732">Signal</keyword>
<dbReference type="SMART" id="SM00607">
    <property type="entry name" value="FTP"/>
    <property type="match status" value="2"/>
</dbReference>
<evidence type="ECO:0000313" key="10">
    <source>
        <dbReference type="Ensembl" id="ENSNBRP00000013054.1"/>
    </source>
</evidence>
<dbReference type="GO" id="GO:0010185">
    <property type="term" value="P:regulation of cellular defense response"/>
    <property type="evidence" value="ECO:0007669"/>
    <property type="project" value="UniProtKB-ARBA"/>
</dbReference>
<dbReference type="PANTHER" id="PTHR45713">
    <property type="entry name" value="FTP DOMAIN-CONTAINING PROTEIN"/>
    <property type="match status" value="1"/>
</dbReference>
<evidence type="ECO:0000256" key="6">
    <source>
        <dbReference type="ARBA" id="ARBA00022837"/>
    </source>
</evidence>
<keyword evidence="7" id="KW-1015">Disulfide bond</keyword>
<proteinExistence type="inferred from homology"/>
<dbReference type="InterPro" id="IPR006585">
    <property type="entry name" value="FTP1"/>
</dbReference>
<dbReference type="GO" id="GO:0042806">
    <property type="term" value="F:fucose binding"/>
    <property type="evidence" value="ECO:0007669"/>
    <property type="project" value="UniProtKB-ARBA"/>
</dbReference>
<dbReference type="Pfam" id="PF22633">
    <property type="entry name" value="F5_F8_type_C_2"/>
    <property type="match status" value="2"/>
</dbReference>
<dbReference type="InterPro" id="IPR008979">
    <property type="entry name" value="Galactose-bd-like_sf"/>
</dbReference>
<feature type="chain" id="PRO_5018552093" evidence="8">
    <location>
        <begin position="23"/>
        <end position="317"/>
    </location>
</feature>
<feature type="domain" description="Fucolectin tachylectin-4 pentraxin-1" evidence="9">
    <location>
        <begin position="168"/>
        <end position="310"/>
    </location>
</feature>
<keyword evidence="5" id="KW-0430">Lectin</keyword>
<evidence type="ECO:0000256" key="2">
    <source>
        <dbReference type="ARBA" id="ARBA00010147"/>
    </source>
</evidence>
<evidence type="ECO:0000313" key="11">
    <source>
        <dbReference type="Proteomes" id="UP000261580"/>
    </source>
</evidence>
<feature type="domain" description="Fucolectin tachylectin-4 pentraxin-1" evidence="9">
    <location>
        <begin position="25"/>
        <end position="167"/>
    </location>
</feature>
<evidence type="ECO:0000256" key="7">
    <source>
        <dbReference type="ARBA" id="ARBA00023157"/>
    </source>
</evidence>
<keyword evidence="6" id="KW-0106">Calcium</keyword>
<reference evidence="10" key="2">
    <citation type="submission" date="2025-09" db="UniProtKB">
        <authorList>
            <consortium name="Ensembl"/>
        </authorList>
    </citation>
    <scope>IDENTIFICATION</scope>
</reference>
<comment type="similarity">
    <text evidence="2">Belongs to the fucolectin family.</text>
</comment>
<dbReference type="SUPFAM" id="SSF49785">
    <property type="entry name" value="Galactose-binding domain-like"/>
    <property type="match status" value="2"/>
</dbReference>
<evidence type="ECO:0000256" key="4">
    <source>
        <dbReference type="ARBA" id="ARBA00022723"/>
    </source>
</evidence>
<feature type="signal peptide" evidence="8">
    <location>
        <begin position="1"/>
        <end position="22"/>
    </location>
</feature>
<dbReference type="GO" id="GO:0001868">
    <property type="term" value="P:regulation of complement activation, lectin pathway"/>
    <property type="evidence" value="ECO:0007669"/>
    <property type="project" value="UniProtKB-ARBA"/>
</dbReference>
<evidence type="ECO:0000259" key="9">
    <source>
        <dbReference type="SMART" id="SM00607"/>
    </source>
</evidence>
<accession>A0A3Q4MKN9</accession>
<sequence>SKKLSVLAVHLMLQLHTCGCSSQLLYNLALKRPAVQSSTSGPWGTAGRAVDGNRDASYQRGSCTLTSGQSNPWWRVDLVNVYTIGAVMIINRDEMENRLDGAEIWIGNSTSISNSKSIRCAVISHIPKGQAFYFPCNSVKGRYVTVRLPFTDSCPFFPFNNLVEPLQNVALNRETVQSSVFEAYGPSKGVDGCRNGNLDSGCCTHTLEDLDPWWRVDLLAVYKVSAVTIINRQDAVIERILGAQILIGNSLEQNSTQNPSCGMIKSLAGTPTYTFQCNEMEGRYVIVIIPGIKRYMTLCEVEVEILLILFFFLLRLD</sequence>
<dbReference type="Bgee" id="ENSNBRG00000009281">
    <property type="expression patterns" value="Expressed in zone of skin"/>
</dbReference>
<dbReference type="AlphaFoldDB" id="A0A3Q4MKN9"/>
<dbReference type="GO" id="GO:0046872">
    <property type="term" value="F:metal ion binding"/>
    <property type="evidence" value="ECO:0007669"/>
    <property type="project" value="UniProtKB-KW"/>
</dbReference>
<keyword evidence="4" id="KW-0479">Metal-binding</keyword>
<comment type="function">
    <text evidence="1">Acts as a defensive agent. Recognizes blood group fucosylated oligosaccharides including A, B, H and Lewis B-type antigens. Does not recognize Lewis A antigen and has low affinity for monovalent haptens.</text>
</comment>
<evidence type="ECO:0000256" key="1">
    <source>
        <dbReference type="ARBA" id="ARBA00002219"/>
    </source>
</evidence>
<organism evidence="10 11">
    <name type="scientific">Neolamprologus brichardi</name>
    <name type="common">Fairy cichlid</name>
    <name type="synonym">Lamprologus brichardi</name>
    <dbReference type="NCBI Taxonomy" id="32507"/>
    <lineage>
        <taxon>Eukaryota</taxon>
        <taxon>Metazoa</taxon>
        <taxon>Chordata</taxon>
        <taxon>Craniata</taxon>
        <taxon>Vertebrata</taxon>
        <taxon>Euteleostomi</taxon>
        <taxon>Actinopterygii</taxon>
        <taxon>Neopterygii</taxon>
        <taxon>Teleostei</taxon>
        <taxon>Neoteleostei</taxon>
        <taxon>Acanthomorphata</taxon>
        <taxon>Ovalentaria</taxon>
        <taxon>Cichlomorphae</taxon>
        <taxon>Cichliformes</taxon>
        <taxon>Cichlidae</taxon>
        <taxon>African cichlids</taxon>
        <taxon>Pseudocrenilabrinae</taxon>
        <taxon>Lamprologini</taxon>
        <taxon>Neolamprologus</taxon>
    </lineage>
</organism>
<dbReference type="PANTHER" id="PTHR45713:SF6">
    <property type="entry name" value="F5_8 TYPE C DOMAIN-CONTAINING PROTEIN"/>
    <property type="match status" value="1"/>
</dbReference>
<dbReference type="Proteomes" id="UP000261580">
    <property type="component" value="Unassembled WGS sequence"/>
</dbReference>
<evidence type="ECO:0000256" key="8">
    <source>
        <dbReference type="SAM" id="SignalP"/>
    </source>
</evidence>
<reference evidence="10" key="1">
    <citation type="submission" date="2025-08" db="UniProtKB">
        <authorList>
            <consortium name="Ensembl"/>
        </authorList>
    </citation>
    <scope>IDENTIFICATION</scope>
</reference>
<evidence type="ECO:0000256" key="3">
    <source>
        <dbReference type="ARBA" id="ARBA00011233"/>
    </source>
</evidence>
<keyword evidence="11" id="KW-1185">Reference proteome</keyword>
<dbReference type="GeneTree" id="ENSGT01060000248575"/>
<dbReference type="InterPro" id="IPR051941">
    <property type="entry name" value="BG_Antigen-Binding_Lectin"/>
</dbReference>
<protein>
    <submittedName>
        <fullName evidence="10">Si:ch73-359m17.2</fullName>
    </submittedName>
</protein>
<dbReference type="Ensembl" id="ENSNBRT00000013423.1">
    <property type="protein sequence ID" value="ENSNBRP00000013054.1"/>
    <property type="gene ID" value="ENSNBRG00000009281.1"/>
</dbReference>